<name>A0ABM6WRE3_9RHOB</name>
<accession>A0ABM6WRE3</accession>
<dbReference type="Pfam" id="PF13596">
    <property type="entry name" value="PAS_10"/>
    <property type="match status" value="1"/>
</dbReference>
<sequence>MKLRNRCNRSDEELQTVNGELTHRVSELDRANSDLKNLLEATQIATVFLDNDLRAAHFNSARVFETDIEAATPMLRRYSQ</sequence>
<dbReference type="EMBL" id="CP030239">
    <property type="protein sequence ID" value="AWX93244.1"/>
    <property type="molecule type" value="Genomic_DNA"/>
</dbReference>
<dbReference type="Proteomes" id="UP000249922">
    <property type="component" value="Chromosome"/>
</dbReference>
<evidence type="ECO:0000313" key="2">
    <source>
        <dbReference type="Proteomes" id="UP000249922"/>
    </source>
</evidence>
<keyword evidence="2" id="KW-1185">Reference proteome</keyword>
<evidence type="ECO:0000313" key="1">
    <source>
        <dbReference type="EMBL" id="AWX93244.1"/>
    </source>
</evidence>
<reference evidence="1 2" key="1">
    <citation type="submission" date="2018-06" db="EMBL/GenBank/DDBJ databases">
        <title>Complete genome sequence of Paracoccus mutanolyticus strain RSP-02 isolated from cellulosic waste.</title>
        <authorList>
            <person name="Amrutha R.N."/>
            <person name="Shrivastav A."/>
            <person name="Buddana S.K."/>
            <person name="Deshpande U."/>
            <person name="Prakasham R.S."/>
        </authorList>
    </citation>
    <scope>NUCLEOTIDE SEQUENCE [LARGE SCALE GENOMIC DNA]</scope>
    <source>
        <strain evidence="1 2">RSP-02</strain>
    </source>
</reference>
<gene>
    <name evidence="1" type="ORF">DPM13_09255</name>
</gene>
<proteinExistence type="predicted"/>
<protein>
    <submittedName>
        <fullName evidence="1">Uncharacterized protein</fullName>
    </submittedName>
</protein>
<organism evidence="1 2">
    <name type="scientific">Paracoccus mutanolyticus</name>
    <dbReference type="NCBI Taxonomy" id="1499308"/>
    <lineage>
        <taxon>Bacteria</taxon>
        <taxon>Pseudomonadati</taxon>
        <taxon>Pseudomonadota</taxon>
        <taxon>Alphaproteobacteria</taxon>
        <taxon>Rhodobacterales</taxon>
        <taxon>Paracoccaceae</taxon>
        <taxon>Paracoccus</taxon>
    </lineage>
</organism>